<dbReference type="GO" id="GO:0004930">
    <property type="term" value="F:G protein-coupled receptor activity"/>
    <property type="evidence" value="ECO:0007669"/>
    <property type="project" value="UniProtKB-KW"/>
</dbReference>
<dbReference type="Pfam" id="PF25387">
    <property type="entry name" value="ADGRF3_N"/>
    <property type="match status" value="1"/>
</dbReference>
<dbReference type="InterPro" id="IPR036445">
    <property type="entry name" value="GPCR_2_extracell_dom_sf"/>
</dbReference>
<dbReference type="CTD" id="165082"/>
<dbReference type="InterPro" id="IPR000203">
    <property type="entry name" value="GPS"/>
</dbReference>
<dbReference type="InterPro" id="IPR057244">
    <property type="entry name" value="GAIN_B"/>
</dbReference>
<dbReference type="SUPFAM" id="SSF81321">
    <property type="entry name" value="Family A G protein-coupled receptor-like"/>
    <property type="match status" value="1"/>
</dbReference>
<dbReference type="InterPro" id="IPR017981">
    <property type="entry name" value="GPCR_2-like_7TM"/>
</dbReference>
<evidence type="ECO:0000256" key="6">
    <source>
        <dbReference type="ARBA" id="ARBA00023040"/>
    </source>
</evidence>
<dbReference type="GO" id="GO:0007189">
    <property type="term" value="P:adenylate cyclase-activating G protein-coupled receptor signaling pathway"/>
    <property type="evidence" value="ECO:0007669"/>
    <property type="project" value="TreeGrafter"/>
</dbReference>
<dbReference type="InterPro" id="IPR000832">
    <property type="entry name" value="GPCR_2_secretin-like"/>
</dbReference>
<dbReference type="KEGG" id="ccan:109685832"/>
<reference evidence="13" key="1">
    <citation type="submission" date="2025-08" db="UniProtKB">
        <authorList>
            <consortium name="RefSeq"/>
        </authorList>
    </citation>
    <scope>IDENTIFICATION</scope>
    <source>
        <tissue evidence="13">Leukocyte</tissue>
    </source>
</reference>
<dbReference type="InterPro" id="IPR017983">
    <property type="entry name" value="GPCR_2_secretin-like_CS"/>
</dbReference>
<name>A0A8B7UFV3_CASCN</name>
<keyword evidence="10" id="KW-0325">Glycoprotein</keyword>
<evidence type="ECO:0000256" key="10">
    <source>
        <dbReference type="ARBA" id="ARBA00023180"/>
    </source>
</evidence>
<dbReference type="GeneID" id="109685832"/>
<proteinExistence type="inferred from homology"/>
<evidence type="ECO:0000256" key="3">
    <source>
        <dbReference type="ARBA" id="ARBA00022692"/>
    </source>
</evidence>
<evidence type="ECO:0000256" key="8">
    <source>
        <dbReference type="ARBA" id="ARBA00023157"/>
    </source>
</evidence>
<dbReference type="InterPro" id="IPR008078">
    <property type="entry name" value="GPCR_2_Ig-hepta-like_rcpt"/>
</dbReference>
<dbReference type="Gene3D" id="2.60.220.50">
    <property type="match status" value="1"/>
</dbReference>
<dbReference type="PANTHER" id="PTHR45813">
    <property type="entry name" value="IG-LIKE DOMAIN-CONTAINING PROTEIN"/>
    <property type="match status" value="1"/>
</dbReference>
<dbReference type="PROSITE" id="PS50227">
    <property type="entry name" value="G_PROTEIN_RECEP_F2_3"/>
    <property type="match status" value="1"/>
</dbReference>
<dbReference type="PRINTS" id="PR00249">
    <property type="entry name" value="GPCRSECRETIN"/>
</dbReference>
<organism evidence="13">
    <name type="scientific">Castor canadensis</name>
    <name type="common">American beaver</name>
    <dbReference type="NCBI Taxonomy" id="51338"/>
    <lineage>
        <taxon>Eukaryota</taxon>
        <taxon>Metazoa</taxon>
        <taxon>Chordata</taxon>
        <taxon>Craniata</taxon>
        <taxon>Vertebrata</taxon>
        <taxon>Euteleostomi</taxon>
        <taxon>Mammalia</taxon>
        <taxon>Eutheria</taxon>
        <taxon>Euarchontoglires</taxon>
        <taxon>Glires</taxon>
        <taxon>Rodentia</taxon>
        <taxon>Castorimorpha</taxon>
        <taxon>Castoridae</taxon>
        <taxon>Castor</taxon>
    </lineage>
</organism>
<evidence type="ECO:0000256" key="9">
    <source>
        <dbReference type="ARBA" id="ARBA00023170"/>
    </source>
</evidence>
<dbReference type="PANTHER" id="PTHR45813:SF2">
    <property type="entry name" value="ADHESION G-PROTEIN COUPLED RECEPTOR F3"/>
    <property type="match status" value="1"/>
</dbReference>
<dbReference type="SMART" id="SM00303">
    <property type="entry name" value="GPS"/>
    <property type="match status" value="1"/>
</dbReference>
<keyword evidence="7" id="KW-0472">Membrane</keyword>
<dbReference type="Gene3D" id="1.20.1070.10">
    <property type="entry name" value="Rhodopsin 7-helix transmembrane proteins"/>
    <property type="match status" value="1"/>
</dbReference>
<keyword evidence="3" id="KW-0812">Transmembrane</keyword>
<dbReference type="InterPro" id="IPR001879">
    <property type="entry name" value="GPCR_2_extracellular_dom"/>
</dbReference>
<keyword evidence="12" id="KW-1185">Reference proteome</keyword>
<gene>
    <name evidence="13" type="primary">Adgrf3</name>
</gene>
<keyword evidence="9 13" id="KW-0675">Receptor</keyword>
<comment type="similarity">
    <text evidence="2">Belongs to the G-protein coupled receptor 2 family. Adhesion G-protein coupled receptor (ADGR) subfamily.</text>
</comment>
<dbReference type="Pfam" id="PF00002">
    <property type="entry name" value="7tm_2"/>
    <property type="match status" value="1"/>
</dbReference>
<evidence type="ECO:0000256" key="4">
    <source>
        <dbReference type="ARBA" id="ARBA00022729"/>
    </source>
</evidence>
<keyword evidence="4" id="KW-0732">Signal</keyword>
<dbReference type="Pfam" id="PF01825">
    <property type="entry name" value="GPS"/>
    <property type="match status" value="1"/>
</dbReference>
<keyword evidence="6" id="KW-0297">G-protein coupled receptor</keyword>
<evidence type="ECO:0000313" key="12">
    <source>
        <dbReference type="Proteomes" id="UP001732720"/>
    </source>
</evidence>
<evidence type="ECO:0000256" key="1">
    <source>
        <dbReference type="ARBA" id="ARBA00004141"/>
    </source>
</evidence>
<comment type="subcellular location">
    <subcellularLocation>
        <location evidence="1">Membrane</location>
        <topology evidence="1">Multi-pass membrane protein</topology>
    </subcellularLocation>
</comment>
<evidence type="ECO:0000256" key="7">
    <source>
        <dbReference type="ARBA" id="ARBA00023136"/>
    </source>
</evidence>
<keyword evidence="11" id="KW-0807">Transducer</keyword>
<accession>A0A8B7UFV3</accession>
<dbReference type="Gene3D" id="4.10.1240.10">
    <property type="entry name" value="GPCR, family 2, extracellular hormone receptor domain"/>
    <property type="match status" value="1"/>
</dbReference>
<dbReference type="Pfam" id="PF24528">
    <property type="entry name" value="Ig_ADGRF3"/>
    <property type="match status" value="1"/>
</dbReference>
<dbReference type="InterPro" id="IPR056274">
    <property type="entry name" value="Ig_ADGRF3"/>
</dbReference>
<dbReference type="AlphaFoldDB" id="A0A8B7UFV3"/>
<keyword evidence="5" id="KW-1133">Transmembrane helix</keyword>
<dbReference type="PRINTS" id="PR01695">
    <property type="entry name" value="IGHEPTARCPTR"/>
</dbReference>
<dbReference type="GO" id="GO:0007166">
    <property type="term" value="P:cell surface receptor signaling pathway"/>
    <property type="evidence" value="ECO:0007669"/>
    <property type="project" value="InterPro"/>
</dbReference>
<dbReference type="InterPro" id="IPR057400">
    <property type="entry name" value="ADGRF3/5_N"/>
</dbReference>
<sequence>MVCPAVPQLLVVMIFPLLGSLVAPTSQPEQGQAGEDSGQQLDQGSGEWESVSVSVYVRLEFSGRTLPPALSEVLSLPHASASSSHGTLTGLSFTTGCNDNGTDYIHCVCLSGYQWNARLCSQNPSCHPDLQSCDCLIFQHPVPGYCQLLPPGEEAPIFFLPAVPGNLSLNSPLQMPGNTLNLTLLTSQQATELNWFLKQPRNSRPILLQPGRQVSLTSSQSQAALSIIHMSHDWAGEYLSIFEAQGFRWKLHQLVQVPLQETEVARFPDQLSISCANSSGFQLSCCFPMTNLAYRAAWSPMEDSQVSLYNISDSQCLVLAAQHCPGADTTYTCVLQSQDLAPVKTPITITIIQDGDTTCPEDFSVSAWNVTKAGHVAQAPCPRNKKGMMKRPCGPSGVWGPVQNDCTDRGILTLSTEARLLRAGQGRPDEEVPRILKQLPRQVEAASSPSDLRELLSAVMFLAEVVVEARMQLDHNAMKDLLTTTDKVLDVKISSLWTLAKAQNPPMVSGFLWAVEALVRRLCPWDHPFSFSSSNVLLHSQLFRPTFPGDYQISFSTPPLLQAQIPRHSLASLMHNKTNISITSLVLQKLAHLLPPNYGQGLRGSPYAVPGMVLIMSITSGGQALTNAEIIMDFGDTNGTLHCVFWDHNLFQGEGGWSDEGCQAQATNTTPTTQCICQHLTAFSILMSRHVIPKDPVLKLLSGLGLGASILALLMCLAVYRLVWRVVVRNRVAFLRHTALFNMVICLLIADTSFMGALFLPLQHRSPLCFAITFLWHYFYLATFFWMLAQALVLAHQLLFVFHHLSRHVVLSLMVTIGYLCPLGLVGVSLGVYLPQGLYLREDKCFINGNEAALYTFMGPVLTIVCVNGIVLAIVVLKLLRPSLSEGPPAEEKRQAFLGVLKALLLLTPIFGLTWGLGVATLIEEVSMVPHYVFTILNTLQGVFIFVFGCLADKKVQEALRKHFCHTQSPNSTISLVSAGCKASAFPESTARSREKITGF</sequence>
<dbReference type="OrthoDB" id="10040049at2759"/>
<dbReference type="FunFam" id="1.20.1070.10:FF:000058">
    <property type="entry name" value="Adhesion G protein-coupled receptor F5"/>
    <property type="match status" value="1"/>
</dbReference>
<dbReference type="PROSITE" id="PS50261">
    <property type="entry name" value="G_PROTEIN_RECEP_F2_4"/>
    <property type="match status" value="1"/>
</dbReference>
<dbReference type="GO" id="GO:0016020">
    <property type="term" value="C:membrane"/>
    <property type="evidence" value="ECO:0007669"/>
    <property type="project" value="UniProtKB-SubCell"/>
</dbReference>
<dbReference type="SUPFAM" id="SSF111418">
    <property type="entry name" value="Hormone receptor domain"/>
    <property type="match status" value="1"/>
</dbReference>
<evidence type="ECO:0000313" key="13">
    <source>
        <dbReference type="RefSeq" id="XP_020018468.1"/>
    </source>
</evidence>
<evidence type="ECO:0000256" key="11">
    <source>
        <dbReference type="ARBA" id="ARBA00023224"/>
    </source>
</evidence>
<protein>
    <submittedName>
        <fullName evidence="13">Adhesion G-protein coupled receptor F3</fullName>
    </submittedName>
</protein>
<dbReference type="InterPro" id="IPR051587">
    <property type="entry name" value="Adhesion_GPCR"/>
</dbReference>
<dbReference type="InterPro" id="IPR046338">
    <property type="entry name" value="GAIN_dom_sf"/>
</dbReference>
<evidence type="ECO:0000256" key="5">
    <source>
        <dbReference type="ARBA" id="ARBA00022989"/>
    </source>
</evidence>
<dbReference type="RefSeq" id="XP_020018468.1">
    <property type="nucleotide sequence ID" value="XM_020162879.1"/>
</dbReference>
<dbReference type="PROSITE" id="PS50221">
    <property type="entry name" value="GAIN_B"/>
    <property type="match status" value="1"/>
</dbReference>
<dbReference type="PROSITE" id="PS00650">
    <property type="entry name" value="G_PROTEIN_RECEP_F2_2"/>
    <property type="match status" value="1"/>
</dbReference>
<evidence type="ECO:0000256" key="2">
    <source>
        <dbReference type="ARBA" id="ARBA00007343"/>
    </source>
</evidence>
<dbReference type="Proteomes" id="UP001732720">
    <property type="component" value="Chromosome 12"/>
</dbReference>
<keyword evidence="8" id="KW-1015">Disulfide bond</keyword>